<proteinExistence type="inferred from homology"/>
<dbReference type="InterPro" id="IPR022384">
    <property type="entry name" value="FormiminoTrfase_cat_dom_sf"/>
</dbReference>
<evidence type="ECO:0000256" key="1">
    <source>
        <dbReference type="ARBA" id="ARBA00004114"/>
    </source>
</evidence>
<evidence type="ECO:0000256" key="5">
    <source>
        <dbReference type="ARBA" id="ARBA00010825"/>
    </source>
</evidence>
<dbReference type="PANTHER" id="PTHR12234:SF8">
    <property type="entry name" value="FORMIMINOTRANSFERASE-CYCLODEAMINASE"/>
    <property type="match status" value="1"/>
</dbReference>
<dbReference type="PANTHER" id="PTHR12234">
    <property type="entry name" value="FORMIMINOTRANSFERASE-CYCLODEAMINASE"/>
    <property type="match status" value="1"/>
</dbReference>
<dbReference type="Pfam" id="PF02971">
    <property type="entry name" value="FTCD"/>
    <property type="match status" value="1"/>
</dbReference>
<keyword evidence="12" id="KW-0290">Folate-binding</keyword>
<comment type="pathway">
    <text evidence="3">Amino-acid degradation; L-histidine degradation into L-glutamate; L-glutamate from N-formimidoyl-L-glutamate (transferase route): step 1/1.</text>
</comment>
<dbReference type="EC" id="2.1.2.5" evidence="6"/>
<dbReference type="EC" id="4.3.1.4" evidence="7"/>
<dbReference type="OrthoDB" id="9773217at2"/>
<dbReference type="GO" id="GO:0005814">
    <property type="term" value="C:centriole"/>
    <property type="evidence" value="ECO:0007669"/>
    <property type="project" value="UniProtKB-SubCell"/>
</dbReference>
<dbReference type="GO" id="GO:0019556">
    <property type="term" value="P:L-histidine catabolic process to glutamate and formamide"/>
    <property type="evidence" value="ECO:0007669"/>
    <property type="project" value="UniProtKB-UniPathway"/>
</dbReference>
<organism evidence="22 23">
    <name type="scientific">Thermanaerothrix daxensis</name>
    <dbReference type="NCBI Taxonomy" id="869279"/>
    <lineage>
        <taxon>Bacteria</taxon>
        <taxon>Bacillati</taxon>
        <taxon>Chloroflexota</taxon>
        <taxon>Anaerolineae</taxon>
        <taxon>Anaerolineales</taxon>
        <taxon>Anaerolineaceae</taxon>
        <taxon>Thermanaerothrix</taxon>
    </lineage>
</organism>
<evidence type="ECO:0000313" key="22">
    <source>
        <dbReference type="EMBL" id="KPL84457.1"/>
    </source>
</evidence>
<comment type="caution">
    <text evidence="22">The sequence shown here is derived from an EMBL/GenBank/DDBJ whole genome shotgun (WGS) entry which is preliminary data.</text>
</comment>
<evidence type="ECO:0000313" key="23">
    <source>
        <dbReference type="Proteomes" id="UP000050544"/>
    </source>
</evidence>
<evidence type="ECO:0000256" key="17">
    <source>
        <dbReference type="ARBA" id="ARBA00025506"/>
    </source>
</evidence>
<dbReference type="RefSeq" id="WP_083461703.1">
    <property type="nucleotide sequence ID" value="NZ_LGKO01000002.1"/>
</dbReference>
<evidence type="ECO:0000259" key="21">
    <source>
        <dbReference type="SMART" id="SM01222"/>
    </source>
</evidence>
<evidence type="ECO:0000256" key="9">
    <source>
        <dbReference type="ARBA" id="ARBA00022490"/>
    </source>
</evidence>
<dbReference type="InterPro" id="IPR012886">
    <property type="entry name" value="Formiminotransferase_N"/>
</dbReference>
<dbReference type="GO" id="GO:0005542">
    <property type="term" value="F:folic acid binding"/>
    <property type="evidence" value="ECO:0007669"/>
    <property type="project" value="UniProtKB-KW"/>
</dbReference>
<accession>A0A0P6XP55</accession>
<dbReference type="GO" id="GO:0030412">
    <property type="term" value="F:formimidoyltetrahydrofolate cyclodeaminase activity"/>
    <property type="evidence" value="ECO:0007669"/>
    <property type="project" value="UniProtKB-EC"/>
</dbReference>
<dbReference type="InterPro" id="IPR037070">
    <property type="entry name" value="Formiminotransferase_C_sf"/>
</dbReference>
<dbReference type="SMART" id="SM01222">
    <property type="entry name" value="FTCD_N"/>
    <property type="match status" value="1"/>
</dbReference>
<dbReference type="InterPro" id="IPR036178">
    <property type="entry name" value="Formintransfe-cycloase-like_sf"/>
</dbReference>
<dbReference type="GO" id="GO:0019557">
    <property type="term" value="P:L-histidine catabolic process to glutamate and formate"/>
    <property type="evidence" value="ECO:0007669"/>
    <property type="project" value="UniProtKB-UniPathway"/>
</dbReference>
<comment type="similarity">
    <text evidence="4">In the N-terminal section; belongs to the formiminotransferase family.</text>
</comment>
<gene>
    <name evidence="22" type="ORF">SE15_04980</name>
</gene>
<evidence type="ECO:0000256" key="10">
    <source>
        <dbReference type="ARBA" id="ARBA00022679"/>
    </source>
</evidence>
<name>A0A0P6XP55_9CHLR</name>
<comment type="function">
    <text evidence="17">Folate-dependent enzyme, that displays both transferase and deaminase activity. Serves to channel one-carbon units from formiminoglutamate to the folate pool.</text>
</comment>
<dbReference type="InterPro" id="IPR051623">
    <property type="entry name" value="FTCD"/>
</dbReference>
<keyword evidence="16" id="KW-0511">Multifunctional enzyme</keyword>
<dbReference type="GO" id="GO:0030409">
    <property type="term" value="F:glutamate formimidoyltransferase activity"/>
    <property type="evidence" value="ECO:0007669"/>
    <property type="project" value="UniProtKB-EC"/>
</dbReference>
<dbReference type="InterPro" id="IPR037064">
    <property type="entry name" value="Formiminotransferase_N_sf"/>
</dbReference>
<dbReference type="AlphaFoldDB" id="A0A0P6XP55"/>
<protein>
    <recommendedName>
        <fullName evidence="8">Formimidoyltransferase-cyclodeaminase</fullName>
        <ecNumber evidence="6">2.1.2.5</ecNumber>
        <ecNumber evidence="7">4.3.1.4</ecNumber>
    </recommendedName>
    <alternativeName>
        <fullName evidence="19">Formiminotransferase-cyclodeaminase</fullName>
    </alternativeName>
</protein>
<sequence>MSQPLVECIPNFSEARRPEVVEAIVQAIQSVPHVYILDRHSDHDHNRTVITFVGPPQAVEEAAFRAIARAAELIDLNQHTGAHPRIGATDVVPFVPIQDITMQECVEMARRLGKRVGEELQIPVYLYEEAATRPERVNLENIRRGQYEALKEEIKTNPEREPDFGPQRVGPAGATVIGARHPLIAFNVYLNTSDTSIAQKIAKAIRFSNGGLRYVKAMGVLVEGKAQVSMNLTNFRQTPIFRVMEMIRRESEHYGVTVHHSEVVGLIPQEALNDSAIWYLQLDGFEPTQILENRLSEIMRSRVTEPLPPRETSFLEALASPTPTPGGGSAAAFTGAMAAALVAMVARLTISKKKYESVKSQMWQILEEAEKLRSALLSAVEEDAQAFEAVMAASKLPKDTPEQEMIRREALQNAYLHAAEVPLKVAQTTLMVMSLAQQTVALGNLNAITDAASAATLAHSAITCAGYNVRINISSLEPSVAQPLLDRLNTTEQQAEHLFQEVRLLLRERGGLQLNT</sequence>
<evidence type="ECO:0000256" key="3">
    <source>
        <dbReference type="ARBA" id="ARBA00005082"/>
    </source>
</evidence>
<evidence type="ECO:0000256" key="15">
    <source>
        <dbReference type="ARBA" id="ARBA00023239"/>
    </source>
</evidence>
<evidence type="ECO:0000256" key="2">
    <source>
        <dbReference type="ARBA" id="ARBA00004555"/>
    </source>
</evidence>
<dbReference type="Gene3D" id="3.30.70.670">
    <property type="entry name" value="Formiminotransferase, C-terminal subdomain"/>
    <property type="match status" value="1"/>
</dbReference>
<keyword evidence="23" id="KW-1185">Reference proteome</keyword>
<dbReference type="InterPro" id="IPR004227">
    <property type="entry name" value="Formiminotransferase_cat"/>
</dbReference>
<dbReference type="EMBL" id="LGKO01000002">
    <property type="protein sequence ID" value="KPL84457.1"/>
    <property type="molecule type" value="Genomic_DNA"/>
</dbReference>
<dbReference type="Gene3D" id="1.20.120.680">
    <property type="entry name" value="Formiminotetrahydrofolate cyclodeaminase monomer, up-and-down helical bundle"/>
    <property type="match status" value="1"/>
</dbReference>
<dbReference type="STRING" id="869279.SE15_04980"/>
<dbReference type="Pfam" id="PF04961">
    <property type="entry name" value="FTCD_C"/>
    <property type="match status" value="1"/>
</dbReference>
<evidence type="ECO:0000256" key="13">
    <source>
        <dbReference type="ARBA" id="ARBA00023034"/>
    </source>
</evidence>
<keyword evidence="9" id="KW-0963">Cytoplasm</keyword>
<evidence type="ECO:0000256" key="6">
    <source>
        <dbReference type="ARBA" id="ARBA00012252"/>
    </source>
</evidence>
<dbReference type="SUPFAM" id="SSF101262">
    <property type="entry name" value="Methenyltetrahydrofolate cyclohydrolase-like"/>
    <property type="match status" value="1"/>
</dbReference>
<dbReference type="SMART" id="SM01221">
    <property type="entry name" value="FTCD"/>
    <property type="match status" value="1"/>
</dbReference>
<dbReference type="UniPathway" id="UPA00379">
    <property type="reaction ID" value="UER00555"/>
</dbReference>
<dbReference type="InterPro" id="IPR013802">
    <property type="entry name" value="Formiminotransferase_C"/>
</dbReference>
<evidence type="ECO:0000256" key="12">
    <source>
        <dbReference type="ARBA" id="ARBA00022954"/>
    </source>
</evidence>
<keyword evidence="13" id="KW-0333">Golgi apparatus</keyword>
<comment type="similarity">
    <text evidence="5">In the C-terminal section; belongs to the cyclodeaminase/cyclohydrolase family.</text>
</comment>
<reference evidence="22 23" key="1">
    <citation type="submission" date="2015-07" db="EMBL/GenBank/DDBJ databases">
        <title>Whole genome sequence of Thermanaerothrix daxensis DSM 23592.</title>
        <authorList>
            <person name="Hemp J."/>
            <person name="Ward L.M."/>
            <person name="Pace L.A."/>
            <person name="Fischer W.W."/>
        </authorList>
    </citation>
    <scope>NUCLEOTIDE SEQUENCE [LARGE SCALE GENOMIC DNA]</scope>
    <source>
        <strain evidence="22 23">GNS-1</strain>
    </source>
</reference>
<evidence type="ECO:0000256" key="14">
    <source>
        <dbReference type="ARBA" id="ARBA00023212"/>
    </source>
</evidence>
<dbReference type="NCBIfam" id="TIGR02024">
    <property type="entry name" value="FtcD"/>
    <property type="match status" value="1"/>
</dbReference>
<feature type="domain" description="Formiminotransferase N-terminal subdomain" evidence="21">
    <location>
        <begin position="4"/>
        <end position="181"/>
    </location>
</feature>
<dbReference type="Pfam" id="PF07837">
    <property type="entry name" value="FTCD_N"/>
    <property type="match status" value="1"/>
</dbReference>
<evidence type="ECO:0000256" key="8">
    <source>
        <dbReference type="ARBA" id="ARBA00017787"/>
    </source>
</evidence>
<dbReference type="Gene3D" id="3.30.990.10">
    <property type="entry name" value="Formiminotransferase, N-terminal subdomain"/>
    <property type="match status" value="1"/>
</dbReference>
<keyword evidence="11" id="KW-0369">Histidine metabolism</keyword>
<dbReference type="Proteomes" id="UP000050544">
    <property type="component" value="Unassembled WGS sequence"/>
</dbReference>
<feature type="domain" description="Formiminotransferase C-terminal subdomain" evidence="20">
    <location>
        <begin position="182"/>
        <end position="294"/>
    </location>
</feature>
<dbReference type="SUPFAM" id="SSF55116">
    <property type="entry name" value="Formiminotransferase domain of formiminotransferase-cyclodeaminase"/>
    <property type="match status" value="2"/>
</dbReference>
<evidence type="ECO:0000256" key="4">
    <source>
        <dbReference type="ARBA" id="ARBA00008297"/>
    </source>
</evidence>
<evidence type="ECO:0000256" key="11">
    <source>
        <dbReference type="ARBA" id="ARBA00022808"/>
    </source>
</evidence>
<keyword evidence="14" id="KW-0206">Cytoskeleton</keyword>
<keyword evidence="10" id="KW-0808">Transferase</keyword>
<comment type="subunit">
    <text evidence="18">Homooctamer, including four polyglutamate binding sites. The subunits are arranged as a tetramer of dimers, and form a planar ring-shaped structure.</text>
</comment>
<evidence type="ECO:0000256" key="7">
    <source>
        <dbReference type="ARBA" id="ARBA00012998"/>
    </source>
</evidence>
<evidence type="ECO:0000256" key="16">
    <source>
        <dbReference type="ARBA" id="ARBA00023268"/>
    </source>
</evidence>
<keyword evidence="15" id="KW-0456">Lyase</keyword>
<dbReference type="InterPro" id="IPR007044">
    <property type="entry name" value="Cyclodeamin/CycHdrlase"/>
</dbReference>
<evidence type="ECO:0000259" key="20">
    <source>
        <dbReference type="SMART" id="SM01221"/>
    </source>
</evidence>
<evidence type="ECO:0000256" key="19">
    <source>
        <dbReference type="ARBA" id="ARBA00030029"/>
    </source>
</evidence>
<evidence type="ECO:0000256" key="18">
    <source>
        <dbReference type="ARBA" id="ARBA00025915"/>
    </source>
</evidence>
<comment type="subcellular location">
    <subcellularLocation>
        <location evidence="1">Cytoplasm</location>
        <location evidence="1">Cytoskeleton</location>
        <location evidence="1">Microtubule organizing center</location>
        <location evidence="1">Centrosome</location>
        <location evidence="1">Centriole</location>
    </subcellularLocation>
    <subcellularLocation>
        <location evidence="2">Golgi apparatus</location>
    </subcellularLocation>
</comment>